<proteinExistence type="inferred from homology"/>
<dbReference type="PANTHER" id="PTHR32063:SF24">
    <property type="entry name" value="CATION EFFLUX SYSTEM (ACRB_ACRD_ACRF FAMILY)"/>
    <property type="match status" value="1"/>
</dbReference>
<evidence type="ECO:0000256" key="7">
    <source>
        <dbReference type="ARBA" id="ARBA00023136"/>
    </source>
</evidence>
<keyword evidence="10" id="KW-1185">Reference proteome</keyword>
<accession>A0A4Q7Z1Z4</accession>
<dbReference type="SUPFAM" id="SSF82714">
    <property type="entry name" value="Multidrug efflux transporter AcrB TolC docking domain, DN and DC subdomains"/>
    <property type="match status" value="2"/>
</dbReference>
<dbReference type="Pfam" id="PF00873">
    <property type="entry name" value="ACR_tran"/>
    <property type="match status" value="1"/>
</dbReference>
<dbReference type="GO" id="GO:0005886">
    <property type="term" value="C:plasma membrane"/>
    <property type="evidence" value="ECO:0007669"/>
    <property type="project" value="UniProtKB-SubCell"/>
</dbReference>
<dbReference type="PANTHER" id="PTHR32063">
    <property type="match status" value="1"/>
</dbReference>
<sequence>MLNRIIDVALSARWIVLMLIIALVAAGGYALYTMPVEAFPDLTNNQVTVVTEAPSMPPTEVEQLVTYPIEQAMMGMPKQQEVRSLSKLGLSIITVVFDDSVSMYFARQMVNERLQQVSAQLPRGIQPQLGLPATAFGELYQYTLSGPMTPMELKDLQEWQIKRQLRTVPGVSEINNWGGEVKQYQITVDPALLTQYGLTLGDVAQRVAENNTNFGGGYIEHNDEQYTLRGEGRTQSIEDIGNIVLLSSRGVPVLLNDVAKVGIGAAPRLGAVLRNGETISGMVIMLRGENGKRVIAAVKEKIKGMRLPADVKIVPFYDQSTVIDGTIRTVKKNLFEGFVLVTVVLFLFLGNVRAALITASIIPLAMLIGFINMRLFGFSANLMSLGAIDFGMIVDGAVVMMENSIHRLEERRDGESGVVAVRRAAHDVARPMTFGVVIIIAVYLPIFFLQGLEGRMFRPMAFTVCSALFGALLLALVAIPVFTSFAFGKGLPAKSARTSAGWMERLADRYQRLLATVIRYRKATVAVALLILVVALWSLTVIGTEFMPQLDEGSILVETRKLPGISLTDSVEISKRIEQKLRAFPEIADVVIKIGRPDFATEAMGINEGDTYLLLRPMDEWHRFHSKEELIDAVDKELAKIPGLSYNFTQPMAMRVDETVSGVKADLAIKIFGDDFGTLDSLSQQVLRAVSSVRGAADAQIQLTSGVPDLTIRIDRGALARYGLNVSDVEQAVEAGASGAVISQLIDGQKRYDIAMRLPDSYRANPQTMQDITLRAPGGAQVKLAQLAKVRVVRAAVEIDREEGQRRMVVMSNVRGRDLGSFVTEVQANIAHQVKLPAGYSIEFGGQFENQQRATRRLMIIIPIVIFLIYILLYLTFKSFKQALLVVGNIPFALVGGIAALWLRDMNLNLSASVGFIALFGVAMLNGVVLVSSINQVRESGQTTYDAVLAGARRRLRPVLMTACVASFGFIPMALSTSTGAEVQRPLASVVIGGLFTSTLLTLLLLPVLYEWIFEKERLTTVEQNGDSMAR</sequence>
<dbReference type="AlphaFoldDB" id="A0A4Q7Z1Z4"/>
<comment type="subcellular location">
    <subcellularLocation>
        <location evidence="1">Cell membrane</location>
        <topology evidence="1">Multi-pass membrane protein</topology>
    </subcellularLocation>
</comment>
<dbReference type="GO" id="GO:0042910">
    <property type="term" value="F:xenobiotic transmembrane transporter activity"/>
    <property type="evidence" value="ECO:0007669"/>
    <property type="project" value="TreeGrafter"/>
</dbReference>
<feature type="transmembrane region" description="Helical" evidence="8">
    <location>
        <begin position="523"/>
        <end position="542"/>
    </location>
</feature>
<evidence type="ECO:0000313" key="9">
    <source>
        <dbReference type="EMBL" id="RZU43691.1"/>
    </source>
</evidence>
<dbReference type="Gene3D" id="3.30.70.1440">
    <property type="entry name" value="Multidrug efflux transporter AcrB pore domain"/>
    <property type="match status" value="1"/>
</dbReference>
<protein>
    <submittedName>
        <fullName evidence="9">Cobalt-zinc-cadmium resistance protein CzcA</fullName>
    </submittedName>
</protein>
<evidence type="ECO:0000256" key="4">
    <source>
        <dbReference type="ARBA" id="ARBA00022475"/>
    </source>
</evidence>
<dbReference type="PRINTS" id="PR00702">
    <property type="entry name" value="ACRIFLAVINRP"/>
</dbReference>
<evidence type="ECO:0000256" key="6">
    <source>
        <dbReference type="ARBA" id="ARBA00022989"/>
    </source>
</evidence>
<dbReference type="EMBL" id="SHKW01000001">
    <property type="protein sequence ID" value="RZU43691.1"/>
    <property type="molecule type" value="Genomic_DNA"/>
</dbReference>
<dbReference type="RefSeq" id="WP_130422432.1">
    <property type="nucleotide sequence ID" value="NZ_SHKW01000001.1"/>
</dbReference>
<keyword evidence="4" id="KW-1003">Cell membrane</keyword>
<feature type="transmembrane region" description="Helical" evidence="8">
    <location>
        <begin position="987"/>
        <end position="1010"/>
    </location>
</feature>
<evidence type="ECO:0000256" key="1">
    <source>
        <dbReference type="ARBA" id="ARBA00004651"/>
    </source>
</evidence>
<comment type="caution">
    <text evidence="9">The sequence shown here is derived from an EMBL/GenBank/DDBJ whole genome shotgun (WGS) entry which is preliminary data.</text>
</comment>
<dbReference type="NCBIfam" id="TIGR00914">
    <property type="entry name" value="2A0601"/>
    <property type="match status" value="1"/>
</dbReference>
<name>A0A4Q7Z1Z4_9BACT</name>
<dbReference type="SUPFAM" id="SSF82693">
    <property type="entry name" value="Multidrug efflux transporter AcrB pore domain, PN1, PN2, PC1 and PC2 subdomains"/>
    <property type="match status" value="2"/>
</dbReference>
<dbReference type="InterPro" id="IPR001036">
    <property type="entry name" value="Acrflvin-R"/>
</dbReference>
<feature type="transmembrane region" description="Helical" evidence="8">
    <location>
        <begin position="956"/>
        <end position="975"/>
    </location>
</feature>
<feature type="transmembrane region" description="Helical" evidence="8">
    <location>
        <begin position="461"/>
        <end position="487"/>
    </location>
</feature>
<feature type="transmembrane region" description="Helical" evidence="8">
    <location>
        <begin position="432"/>
        <end position="449"/>
    </location>
</feature>
<dbReference type="Gene3D" id="3.30.2090.10">
    <property type="entry name" value="Multidrug efflux transporter AcrB TolC docking domain, DN and DC subdomains"/>
    <property type="match status" value="2"/>
</dbReference>
<keyword evidence="3" id="KW-0813">Transport</keyword>
<keyword evidence="7 8" id="KW-0472">Membrane</keyword>
<dbReference type="Proteomes" id="UP000292958">
    <property type="component" value="Unassembled WGS sequence"/>
</dbReference>
<dbReference type="Gene3D" id="1.20.1640.10">
    <property type="entry name" value="Multidrug efflux transporter AcrB transmembrane domain"/>
    <property type="match status" value="2"/>
</dbReference>
<dbReference type="GO" id="GO:0008324">
    <property type="term" value="F:monoatomic cation transmembrane transporter activity"/>
    <property type="evidence" value="ECO:0007669"/>
    <property type="project" value="InterPro"/>
</dbReference>
<dbReference type="Gene3D" id="3.30.70.1430">
    <property type="entry name" value="Multidrug efflux transporter AcrB pore domain"/>
    <property type="match status" value="2"/>
</dbReference>
<gene>
    <name evidence="9" type="ORF">BDD14_5388</name>
</gene>
<feature type="transmembrane region" description="Helical" evidence="8">
    <location>
        <begin position="915"/>
        <end position="935"/>
    </location>
</feature>
<feature type="transmembrane region" description="Helical" evidence="8">
    <location>
        <begin position="12"/>
        <end position="32"/>
    </location>
</feature>
<keyword evidence="5 8" id="KW-0812">Transmembrane</keyword>
<dbReference type="SUPFAM" id="SSF82866">
    <property type="entry name" value="Multidrug efflux transporter AcrB transmembrane domain"/>
    <property type="match status" value="2"/>
</dbReference>
<evidence type="ECO:0000256" key="8">
    <source>
        <dbReference type="SAM" id="Phobius"/>
    </source>
</evidence>
<evidence type="ECO:0000256" key="3">
    <source>
        <dbReference type="ARBA" id="ARBA00022448"/>
    </source>
</evidence>
<comment type="similarity">
    <text evidence="2">Belongs to the resistance-nodulation-cell division (RND) (TC 2.A.6) family.</text>
</comment>
<keyword evidence="6 8" id="KW-1133">Transmembrane helix</keyword>
<dbReference type="InterPro" id="IPR027463">
    <property type="entry name" value="AcrB_DN_DC_subdom"/>
</dbReference>
<feature type="transmembrane region" description="Helical" evidence="8">
    <location>
        <begin position="858"/>
        <end position="877"/>
    </location>
</feature>
<organism evidence="9 10">
    <name type="scientific">Edaphobacter modestus</name>
    <dbReference type="NCBI Taxonomy" id="388466"/>
    <lineage>
        <taxon>Bacteria</taxon>
        <taxon>Pseudomonadati</taxon>
        <taxon>Acidobacteriota</taxon>
        <taxon>Terriglobia</taxon>
        <taxon>Terriglobales</taxon>
        <taxon>Acidobacteriaceae</taxon>
        <taxon>Edaphobacter</taxon>
    </lineage>
</organism>
<feature type="transmembrane region" description="Helical" evidence="8">
    <location>
        <begin position="338"/>
        <end position="371"/>
    </location>
</feature>
<dbReference type="Gene3D" id="3.30.70.1320">
    <property type="entry name" value="Multidrug efflux transporter AcrB pore domain like"/>
    <property type="match status" value="1"/>
</dbReference>
<dbReference type="InterPro" id="IPR004763">
    <property type="entry name" value="CusA-like"/>
</dbReference>
<feature type="transmembrane region" description="Helical" evidence="8">
    <location>
        <begin position="884"/>
        <end position="903"/>
    </location>
</feature>
<evidence type="ECO:0000256" key="2">
    <source>
        <dbReference type="ARBA" id="ARBA00010942"/>
    </source>
</evidence>
<dbReference type="OrthoDB" id="9757876at2"/>
<evidence type="ECO:0000313" key="10">
    <source>
        <dbReference type="Proteomes" id="UP000292958"/>
    </source>
</evidence>
<evidence type="ECO:0000256" key="5">
    <source>
        <dbReference type="ARBA" id="ARBA00022692"/>
    </source>
</evidence>
<reference evidence="9 10" key="1">
    <citation type="submission" date="2019-02" db="EMBL/GenBank/DDBJ databases">
        <title>Genomic Encyclopedia of Archaeal and Bacterial Type Strains, Phase II (KMG-II): from individual species to whole genera.</title>
        <authorList>
            <person name="Goeker M."/>
        </authorList>
    </citation>
    <scope>NUCLEOTIDE SEQUENCE [LARGE SCALE GENOMIC DNA]</scope>
    <source>
        <strain evidence="9 10">DSM 18101</strain>
    </source>
</reference>